<dbReference type="PROSITE" id="PS51704">
    <property type="entry name" value="GP_PDE"/>
    <property type="match status" value="1"/>
</dbReference>
<sequence length="279" mass="31152">MKQLTTILLTLGVFMMAFAGSEEKVLANESNINDANQVLNIAHRGASGYAPENTMAAFEKAVDMKADMFELDVQMSKDGELVVIHDTTVDRTTDGTGKVGDLTYDELQKLDAGSFFSEEFHGERIPTLGDVLDEYRGKTGILIEVKSPSLYPGIEEKIAEELEKRNLDKPNNDKIIVQSFDHDSVQTFHSILPDVPVGVLLSYSSNGISDQQLTEFASYAEYVNPSKNMMDAELVSRIHDFDMETHPWTVRDRESAQFLLEIGADGIITDYPDYVEPRQ</sequence>
<evidence type="ECO:0000313" key="3">
    <source>
        <dbReference type="EMBL" id="GGF27040.1"/>
    </source>
</evidence>
<dbReference type="Proteomes" id="UP000660110">
    <property type="component" value="Unassembled WGS sequence"/>
</dbReference>
<dbReference type="SUPFAM" id="SSF51695">
    <property type="entry name" value="PLC-like phosphodiesterases"/>
    <property type="match status" value="1"/>
</dbReference>
<proteinExistence type="predicted"/>
<dbReference type="AlphaFoldDB" id="A0A917B728"/>
<dbReference type="InterPro" id="IPR030395">
    <property type="entry name" value="GP_PDE_dom"/>
</dbReference>
<feature type="signal peptide" evidence="1">
    <location>
        <begin position="1"/>
        <end position="19"/>
    </location>
</feature>
<feature type="domain" description="GP-PDE" evidence="2">
    <location>
        <begin position="38"/>
        <end position="279"/>
    </location>
</feature>
<feature type="chain" id="PRO_5038092050" evidence="1">
    <location>
        <begin position="20"/>
        <end position="279"/>
    </location>
</feature>
<accession>A0A917B728</accession>
<dbReference type="Pfam" id="PF03009">
    <property type="entry name" value="GDPD"/>
    <property type="match status" value="1"/>
</dbReference>
<evidence type="ECO:0000259" key="2">
    <source>
        <dbReference type="PROSITE" id="PS51704"/>
    </source>
</evidence>
<dbReference type="GO" id="GO:0006629">
    <property type="term" value="P:lipid metabolic process"/>
    <property type="evidence" value="ECO:0007669"/>
    <property type="project" value="InterPro"/>
</dbReference>
<evidence type="ECO:0000256" key="1">
    <source>
        <dbReference type="SAM" id="SignalP"/>
    </source>
</evidence>
<comment type="caution">
    <text evidence="3">The sequence shown here is derived from an EMBL/GenBank/DDBJ whole genome shotgun (WGS) entry which is preliminary data.</text>
</comment>
<dbReference type="RefSeq" id="WP_188378083.1">
    <property type="nucleotide sequence ID" value="NZ_BMEL01000003.1"/>
</dbReference>
<reference evidence="3" key="1">
    <citation type="journal article" date="2014" name="Int. J. Syst. Evol. Microbiol.">
        <title>Complete genome sequence of Corynebacterium casei LMG S-19264T (=DSM 44701T), isolated from a smear-ripened cheese.</title>
        <authorList>
            <consortium name="US DOE Joint Genome Institute (JGI-PGF)"/>
            <person name="Walter F."/>
            <person name="Albersmeier A."/>
            <person name="Kalinowski J."/>
            <person name="Ruckert C."/>
        </authorList>
    </citation>
    <scope>NUCLEOTIDE SEQUENCE</scope>
    <source>
        <strain evidence="3">CGMCC 1.12153</strain>
    </source>
</reference>
<dbReference type="InterPro" id="IPR017946">
    <property type="entry name" value="PLC-like_Pdiesterase_TIM-brl"/>
</dbReference>
<evidence type="ECO:0000313" key="4">
    <source>
        <dbReference type="Proteomes" id="UP000660110"/>
    </source>
</evidence>
<dbReference type="PANTHER" id="PTHR46211">
    <property type="entry name" value="GLYCEROPHOSPHORYL DIESTER PHOSPHODIESTERASE"/>
    <property type="match status" value="1"/>
</dbReference>
<gene>
    <name evidence="3" type="primary">yhdW</name>
    <name evidence="3" type="ORF">GCM10010954_27600</name>
</gene>
<name>A0A917B728_HALAA</name>
<organism evidence="3 4">
    <name type="scientific">Halobacillus andaensis</name>
    <dbReference type="NCBI Taxonomy" id="1176239"/>
    <lineage>
        <taxon>Bacteria</taxon>
        <taxon>Bacillati</taxon>
        <taxon>Bacillota</taxon>
        <taxon>Bacilli</taxon>
        <taxon>Bacillales</taxon>
        <taxon>Bacillaceae</taxon>
        <taxon>Halobacillus</taxon>
    </lineage>
</organism>
<reference evidence="3" key="2">
    <citation type="submission" date="2020-09" db="EMBL/GenBank/DDBJ databases">
        <authorList>
            <person name="Sun Q."/>
            <person name="Zhou Y."/>
        </authorList>
    </citation>
    <scope>NUCLEOTIDE SEQUENCE</scope>
    <source>
        <strain evidence="3">CGMCC 1.12153</strain>
    </source>
</reference>
<dbReference type="GO" id="GO:0008081">
    <property type="term" value="F:phosphoric diester hydrolase activity"/>
    <property type="evidence" value="ECO:0007669"/>
    <property type="project" value="InterPro"/>
</dbReference>
<keyword evidence="4" id="KW-1185">Reference proteome</keyword>
<keyword evidence="1" id="KW-0732">Signal</keyword>
<protein>
    <submittedName>
        <fullName evidence="3">Glycerophosphoryl diester phosphodiesterase YhdW</fullName>
    </submittedName>
</protein>
<dbReference type="PANTHER" id="PTHR46211:SF1">
    <property type="entry name" value="GLYCEROPHOSPHODIESTER PHOSPHODIESTERASE, CYTOPLASMIC"/>
    <property type="match status" value="1"/>
</dbReference>
<dbReference type="EMBL" id="BMEL01000003">
    <property type="protein sequence ID" value="GGF27040.1"/>
    <property type="molecule type" value="Genomic_DNA"/>
</dbReference>
<dbReference type="Gene3D" id="3.20.20.190">
    <property type="entry name" value="Phosphatidylinositol (PI) phosphodiesterase"/>
    <property type="match status" value="1"/>
</dbReference>